<evidence type="ECO:0000256" key="1">
    <source>
        <dbReference type="SAM" id="MobiDB-lite"/>
    </source>
</evidence>
<dbReference type="Proteomes" id="UP001161017">
    <property type="component" value="Unassembled WGS sequence"/>
</dbReference>
<feature type="compositionally biased region" description="Basic residues" evidence="1">
    <location>
        <begin position="109"/>
        <end position="122"/>
    </location>
</feature>
<organism evidence="2 3">
    <name type="scientific">Ramalina farinacea</name>
    <dbReference type="NCBI Taxonomy" id="258253"/>
    <lineage>
        <taxon>Eukaryota</taxon>
        <taxon>Fungi</taxon>
        <taxon>Dikarya</taxon>
        <taxon>Ascomycota</taxon>
        <taxon>Pezizomycotina</taxon>
        <taxon>Lecanoromycetes</taxon>
        <taxon>OSLEUM clade</taxon>
        <taxon>Lecanoromycetidae</taxon>
        <taxon>Lecanorales</taxon>
        <taxon>Lecanorineae</taxon>
        <taxon>Ramalinaceae</taxon>
        <taxon>Ramalina</taxon>
    </lineage>
</organism>
<gene>
    <name evidence="2" type="ORF">OHK93_004941</name>
</gene>
<dbReference type="AlphaFoldDB" id="A0AA43TZ63"/>
<name>A0AA43TZ63_9LECA</name>
<proteinExistence type="predicted"/>
<accession>A0AA43TZ63</accession>
<sequence>MASQTPVSDDEICGDVPMQNTEPSSVAPGEVSTFTPINGQEDVVSTLNEDEAGLEKVSQLSRSHHSVLLNHETATETDQMQETANLDVNKTSPKKRAASNAPTGAKTSPTKKRAAPKSKKIAPKPTDQSDGAADVEDAITPTKQPATKARAKKGTATKAIKSEPEVGDADELAGSGTEPTPTPAKKTPKPKAAKKTPAAKPIKKEVTPEQADNDAGSASNTASPTGSPSKVSNGDTLANGKPRKRQAPKNDTRTKAMIPKSYDEASEVDRMLYDLKEAGTGWKTICAKYEEMTGEEVGMK</sequence>
<dbReference type="EMBL" id="JAPUFD010000023">
    <property type="protein sequence ID" value="MDI1493154.1"/>
    <property type="molecule type" value="Genomic_DNA"/>
</dbReference>
<protein>
    <submittedName>
        <fullName evidence="2">Uncharacterized protein</fullName>
    </submittedName>
</protein>
<feature type="compositionally biased region" description="Polar residues" evidence="1">
    <location>
        <begin position="216"/>
        <end position="236"/>
    </location>
</feature>
<feature type="region of interest" description="Disordered" evidence="1">
    <location>
        <begin position="1"/>
        <end position="36"/>
    </location>
</feature>
<evidence type="ECO:0000313" key="3">
    <source>
        <dbReference type="Proteomes" id="UP001161017"/>
    </source>
</evidence>
<feature type="compositionally biased region" description="Polar residues" evidence="1">
    <location>
        <begin position="76"/>
        <end position="91"/>
    </location>
</feature>
<comment type="caution">
    <text evidence="2">The sequence shown here is derived from an EMBL/GenBank/DDBJ whole genome shotgun (WGS) entry which is preliminary data.</text>
</comment>
<reference evidence="2" key="1">
    <citation type="journal article" date="2023" name="Genome Biol. Evol.">
        <title>First Whole Genome Sequence and Flow Cytometry Genome Size Data for the Lichen-Forming Fungus Ramalina farinacea (Ascomycota).</title>
        <authorList>
            <person name="Llewellyn T."/>
            <person name="Mian S."/>
            <person name="Hill R."/>
            <person name="Leitch I.J."/>
            <person name="Gaya E."/>
        </authorList>
    </citation>
    <scope>NUCLEOTIDE SEQUENCE</scope>
    <source>
        <strain evidence="2">LIQ254RAFAR</strain>
    </source>
</reference>
<feature type="region of interest" description="Disordered" evidence="1">
    <location>
        <begin position="48"/>
        <end position="261"/>
    </location>
</feature>
<evidence type="ECO:0000313" key="2">
    <source>
        <dbReference type="EMBL" id="MDI1493154.1"/>
    </source>
</evidence>
<keyword evidence="3" id="KW-1185">Reference proteome</keyword>